<dbReference type="Proteomes" id="UP000052943">
    <property type="component" value="Unassembled WGS sequence"/>
</dbReference>
<keyword evidence="1" id="KW-1133">Transmembrane helix</keyword>
<keyword evidence="1" id="KW-0472">Membrane</keyword>
<dbReference type="OrthoDB" id="128087at2759"/>
<reference evidence="2 3" key="1">
    <citation type="submission" date="2015-11" db="EMBL/GenBank/DDBJ databases">
        <title>Genomes and virulence difference between two physiological races of Phytophthora nicotianae.</title>
        <authorList>
            <person name="Liu H."/>
            <person name="Ma X."/>
            <person name="Yu H."/>
            <person name="Fang D."/>
            <person name="Li Y."/>
            <person name="Wang X."/>
            <person name="Wang W."/>
            <person name="Dong Y."/>
            <person name="Xiao B."/>
        </authorList>
    </citation>
    <scope>NUCLEOTIDE SEQUENCE [LARGE SCALE GENOMIC DNA]</scope>
    <source>
        <strain evidence="3">race 0</strain>
    </source>
</reference>
<proteinExistence type="predicted"/>
<feature type="transmembrane region" description="Helical" evidence="1">
    <location>
        <begin position="43"/>
        <end position="62"/>
    </location>
</feature>
<dbReference type="AlphaFoldDB" id="A0A0W8CRC6"/>
<gene>
    <name evidence="2" type="ORF">AM587_10002014</name>
</gene>
<feature type="transmembrane region" description="Helical" evidence="1">
    <location>
        <begin position="140"/>
        <end position="161"/>
    </location>
</feature>
<accession>A0A0W8CRC6</accession>
<dbReference type="EMBL" id="LNFO01002241">
    <property type="protein sequence ID" value="KUF86584.1"/>
    <property type="molecule type" value="Genomic_DNA"/>
</dbReference>
<protein>
    <submittedName>
        <fullName evidence="2">Uncharacterized protein</fullName>
    </submittedName>
</protein>
<name>A0A0W8CRC6_PHYNI</name>
<organism evidence="2 3">
    <name type="scientific">Phytophthora nicotianae</name>
    <name type="common">Potato buckeye rot agent</name>
    <name type="synonym">Phytophthora parasitica</name>
    <dbReference type="NCBI Taxonomy" id="4792"/>
    <lineage>
        <taxon>Eukaryota</taxon>
        <taxon>Sar</taxon>
        <taxon>Stramenopiles</taxon>
        <taxon>Oomycota</taxon>
        <taxon>Peronosporomycetes</taxon>
        <taxon>Peronosporales</taxon>
        <taxon>Peronosporaceae</taxon>
        <taxon>Phytophthora</taxon>
    </lineage>
</organism>
<comment type="caution">
    <text evidence="2">The sequence shown here is derived from an EMBL/GenBank/DDBJ whole genome shotgun (WGS) entry which is preliminary data.</text>
</comment>
<evidence type="ECO:0000313" key="2">
    <source>
        <dbReference type="EMBL" id="KUF86584.1"/>
    </source>
</evidence>
<evidence type="ECO:0000256" key="1">
    <source>
        <dbReference type="SAM" id="Phobius"/>
    </source>
</evidence>
<sequence length="166" mass="18417">MFLTPAVIYGGVCGAKLTSNLFTIRSSHSFGKLLLKTKNKCSLAMRFFIFLALVVVSTINNADQNLPVISTTETVDFDSMNNDVRRLRKRQKLDDEERDAAAYLLDSDDESTTSKKRKDGKASQFIHQMDEKPLSPKAKMWMSALTLLFGIGITAGAAFGITKLMN</sequence>
<evidence type="ECO:0000313" key="3">
    <source>
        <dbReference type="Proteomes" id="UP000052943"/>
    </source>
</evidence>
<keyword evidence="1" id="KW-0812">Transmembrane</keyword>